<dbReference type="KEGG" id="gme:Gmet_1801"/>
<accession>Q39UP4</accession>
<evidence type="ECO:0000313" key="1">
    <source>
        <dbReference type="EMBL" id="ABB32030.2"/>
    </source>
</evidence>
<dbReference type="Proteomes" id="UP000007073">
    <property type="component" value="Chromosome"/>
</dbReference>
<keyword evidence="2" id="KW-1185">Reference proteome</keyword>
<dbReference type="STRING" id="269799.Gmet_1801"/>
<gene>
    <name evidence="1" type="ordered locus">Gmet_1801</name>
</gene>
<proteinExistence type="predicted"/>
<reference evidence="1 2" key="2">
    <citation type="journal article" date="2009" name="BMC Microbiol.">
        <title>The genome sequence of Geobacter metallireducens: features of metabolism, physiology and regulation common and dissimilar to Geobacter sulfurreducens.</title>
        <authorList>
            <person name="Aklujkar M."/>
            <person name="Krushkal J."/>
            <person name="DiBartolo G."/>
            <person name="Lapidus A."/>
            <person name="Land M.L."/>
            <person name="Lovley D.R."/>
        </authorList>
    </citation>
    <scope>NUCLEOTIDE SEQUENCE [LARGE SCALE GENOMIC DNA]</scope>
    <source>
        <strain evidence="2">ATCC 53774 / DSM 7210 / GS-15</strain>
    </source>
</reference>
<dbReference type="InterPro" id="IPR010181">
    <property type="entry name" value="CGCAxxGCC_motif"/>
</dbReference>
<dbReference type="eggNOG" id="ENOG5032ZHX">
    <property type="taxonomic scope" value="Bacteria"/>
</dbReference>
<dbReference type="EMBL" id="CP000148">
    <property type="protein sequence ID" value="ABB32030.2"/>
    <property type="molecule type" value="Genomic_DNA"/>
</dbReference>
<dbReference type="NCBIfam" id="NF045669">
    <property type="entry name" value="DVU1555_fam_CGA"/>
    <property type="match status" value="1"/>
</dbReference>
<evidence type="ECO:0000313" key="2">
    <source>
        <dbReference type="Proteomes" id="UP000007073"/>
    </source>
</evidence>
<organism evidence="1 2">
    <name type="scientific">Geobacter metallireducens (strain ATCC 53774 / DSM 7210 / GS-15)</name>
    <dbReference type="NCBI Taxonomy" id="269799"/>
    <lineage>
        <taxon>Bacteria</taxon>
        <taxon>Pseudomonadati</taxon>
        <taxon>Thermodesulfobacteriota</taxon>
        <taxon>Desulfuromonadia</taxon>
        <taxon>Geobacterales</taxon>
        <taxon>Geobacteraceae</taxon>
        <taxon>Geobacter</taxon>
    </lineage>
</organism>
<dbReference type="AlphaFoldDB" id="Q39UP4"/>
<name>Q39UP4_GEOMG</name>
<sequence length="146" mass="15878">MNTITFDGPYLDILLMKHQGLCCSQIVVKLVLRDLGRDNPDLVRSMAALCNGFYAGVTCGVLTGASCALSLALDGSREREMQDSEFPLLLAELWDWFSVRAEKEYGGINCDEILKASPDKRACSDLLLATMEKLQSILATVGGTGQ</sequence>
<dbReference type="HOGENOM" id="CLU_091283_4_0_7"/>
<protein>
    <submittedName>
        <fullName evidence="1">Redox-active protein, C_GCAxxG_C_C family, putative</fullName>
    </submittedName>
</protein>
<dbReference type="Pfam" id="PF09719">
    <property type="entry name" value="C_GCAxxG_C_C"/>
    <property type="match status" value="1"/>
</dbReference>
<reference evidence="1 2" key="1">
    <citation type="submission" date="2005-10" db="EMBL/GenBank/DDBJ databases">
        <title>Complete sequence of Geobacter metallireducens GS-15.</title>
        <authorList>
            <consortium name="US DOE Joint Genome Institute"/>
            <person name="Copeland A."/>
            <person name="Lucas S."/>
            <person name="Lapidus A."/>
            <person name="Barry K."/>
            <person name="Detter J.C."/>
            <person name="Glavina T."/>
            <person name="Hammon N."/>
            <person name="Israni S."/>
            <person name="Pitluck S."/>
            <person name="Di Bartolo G."/>
            <person name="Chain P."/>
            <person name="Schmutz J."/>
            <person name="Larimer F."/>
            <person name="Land M."/>
            <person name="Kyrpides N."/>
            <person name="Ivanova N."/>
            <person name="Richardson P."/>
        </authorList>
    </citation>
    <scope>NUCLEOTIDE SEQUENCE [LARGE SCALE GENOMIC DNA]</scope>
    <source>
        <strain evidence="2">ATCC 53774 / DSM 7210 / GS-15</strain>
    </source>
</reference>